<sequence>MEQLIEERNRLQEKINIATKGNNSRNPLIEEINAWEWITVEKVRQTAERVRQQTSQLMNSKSMKITDEFKGFSDKLADLKETENYVEHDLAKLKQKIHQFNVDLTQLSQVTRIELNKEESEKIKWNRIIHVQEKIVKTERQQTPAIIKESPQAAKSLSQRVFPCNGRACARCGKCSDWYFDTNERNYFPDNGATCSYRYYDYHDDAACRCNLHPSTFERLKILNIAHYKFFAAYHSTGTRKHSLADMSPLTKW</sequence>
<comment type="caution">
    <text evidence="2">The sequence shown here is derived from an EMBL/GenBank/DDBJ whole genome shotgun (WGS) entry which is preliminary data.</text>
</comment>
<proteinExistence type="predicted"/>
<evidence type="ECO:0000313" key="2">
    <source>
        <dbReference type="EMBL" id="CAF1047551.1"/>
    </source>
</evidence>
<dbReference type="EMBL" id="CAJNOG010000180">
    <property type="protein sequence ID" value="CAF1047551.1"/>
    <property type="molecule type" value="Genomic_DNA"/>
</dbReference>
<protein>
    <submittedName>
        <fullName evidence="2">Uncharacterized protein</fullName>
    </submittedName>
</protein>
<evidence type="ECO:0000313" key="3">
    <source>
        <dbReference type="Proteomes" id="UP000663845"/>
    </source>
</evidence>
<gene>
    <name evidence="2" type="ORF">JYZ213_LOCUS18493</name>
</gene>
<name>A0A814K843_9BILA</name>
<dbReference type="Proteomes" id="UP000663845">
    <property type="component" value="Unassembled WGS sequence"/>
</dbReference>
<accession>A0A814K843</accession>
<evidence type="ECO:0000256" key="1">
    <source>
        <dbReference type="SAM" id="Coils"/>
    </source>
</evidence>
<organism evidence="2 3">
    <name type="scientific">Adineta steineri</name>
    <dbReference type="NCBI Taxonomy" id="433720"/>
    <lineage>
        <taxon>Eukaryota</taxon>
        <taxon>Metazoa</taxon>
        <taxon>Spiralia</taxon>
        <taxon>Gnathifera</taxon>
        <taxon>Rotifera</taxon>
        <taxon>Eurotatoria</taxon>
        <taxon>Bdelloidea</taxon>
        <taxon>Adinetida</taxon>
        <taxon>Adinetidae</taxon>
        <taxon>Adineta</taxon>
    </lineage>
</organism>
<dbReference type="AlphaFoldDB" id="A0A814K843"/>
<keyword evidence="1" id="KW-0175">Coiled coil</keyword>
<reference evidence="2" key="1">
    <citation type="submission" date="2021-02" db="EMBL/GenBank/DDBJ databases">
        <authorList>
            <person name="Nowell W R."/>
        </authorList>
    </citation>
    <scope>NUCLEOTIDE SEQUENCE</scope>
</reference>
<feature type="coiled-coil region" evidence="1">
    <location>
        <begin position="76"/>
        <end position="110"/>
    </location>
</feature>